<feature type="domain" description="CN hydrolase" evidence="2">
    <location>
        <begin position="178"/>
        <end position="404"/>
    </location>
</feature>
<dbReference type="AlphaFoldDB" id="A0A381XBQ8"/>
<dbReference type="InterPro" id="IPR003010">
    <property type="entry name" value="C-N_Hydrolase"/>
</dbReference>
<dbReference type="Pfam" id="PF00795">
    <property type="entry name" value="CN_hydrolase"/>
    <property type="match status" value="1"/>
</dbReference>
<accession>A0A381XBQ8</accession>
<dbReference type="EMBL" id="UINC01014596">
    <property type="protein sequence ID" value="SVA62148.1"/>
    <property type="molecule type" value="Genomic_DNA"/>
</dbReference>
<dbReference type="CDD" id="cd07197">
    <property type="entry name" value="nitrilase"/>
    <property type="match status" value="1"/>
</dbReference>
<reference evidence="3" key="1">
    <citation type="submission" date="2018-05" db="EMBL/GenBank/DDBJ databases">
        <authorList>
            <person name="Lanie J.A."/>
            <person name="Ng W.-L."/>
            <person name="Kazmierczak K.M."/>
            <person name="Andrzejewski T.M."/>
            <person name="Davidsen T.M."/>
            <person name="Wayne K.J."/>
            <person name="Tettelin H."/>
            <person name="Glass J.I."/>
            <person name="Rusch D."/>
            <person name="Podicherti R."/>
            <person name="Tsui H.-C.T."/>
            <person name="Winkler M.E."/>
        </authorList>
    </citation>
    <scope>NUCLEOTIDE SEQUENCE</scope>
</reference>
<dbReference type="InterPro" id="IPR050345">
    <property type="entry name" value="Aliph_Amidase/BUP"/>
</dbReference>
<gene>
    <name evidence="3" type="ORF">METZ01_LOCUS115002</name>
</gene>
<protein>
    <recommendedName>
        <fullName evidence="2">CN hydrolase domain-containing protein</fullName>
    </recommendedName>
</protein>
<name>A0A381XBQ8_9ZZZZ</name>
<evidence type="ECO:0000313" key="3">
    <source>
        <dbReference type="EMBL" id="SVA62148.1"/>
    </source>
</evidence>
<evidence type="ECO:0000256" key="1">
    <source>
        <dbReference type="ARBA" id="ARBA00022801"/>
    </source>
</evidence>
<dbReference type="InterPro" id="IPR036526">
    <property type="entry name" value="C-N_Hydrolase_sf"/>
</dbReference>
<dbReference type="PROSITE" id="PS50263">
    <property type="entry name" value="CN_HYDROLASE"/>
    <property type="match status" value="1"/>
</dbReference>
<sequence length="430" mass="48083">MKIRMLSLCLALPVTVMGWEPHSPRDEIRPEFKMEGGVFTIDSRGRKGATGQWQNVFPVKGGGHYEFTARRRVSKVDNPRRKVVERLTWLDSKGNKAVRNDPVFLSYRSGVPPLAEPEFPQVRGVNESGWSLVNEVFEAPKSATQAKVELSLRWESDGRVQWKDVSLAPAAVPNPRIVRLASIHYRPREGKTNAEKRRLFAPLVAKAAEKKADFVVLPETLTFYKSGRTFAECAEPVPGPSTKYFGQLAQKHDLYIVAGLVERDQNLLYNVAVLLGPEGRLLGKYRKVCLPRGEIEGGIAPGSAYPVFQTRFGKVGMMICYDGFFPEVARRLSNNGAEVIAWPVWGCNPLLGAARACENHVYLVSSTYTDSSSNWMISAIYGHDGKPLAQAKEWGTVAITEVDLNKRFYWHSLGDFKAQIPSHRPPDIEK</sequence>
<dbReference type="PANTHER" id="PTHR43674:SF2">
    <property type="entry name" value="BETA-UREIDOPROPIONASE"/>
    <property type="match status" value="1"/>
</dbReference>
<dbReference type="SUPFAM" id="SSF56317">
    <property type="entry name" value="Carbon-nitrogen hydrolase"/>
    <property type="match status" value="1"/>
</dbReference>
<organism evidence="3">
    <name type="scientific">marine metagenome</name>
    <dbReference type="NCBI Taxonomy" id="408172"/>
    <lineage>
        <taxon>unclassified sequences</taxon>
        <taxon>metagenomes</taxon>
        <taxon>ecological metagenomes</taxon>
    </lineage>
</organism>
<dbReference type="Gene3D" id="2.60.120.260">
    <property type="entry name" value="Galactose-binding domain-like"/>
    <property type="match status" value="1"/>
</dbReference>
<dbReference type="PANTHER" id="PTHR43674">
    <property type="entry name" value="NITRILASE C965.09-RELATED"/>
    <property type="match status" value="1"/>
</dbReference>
<proteinExistence type="predicted"/>
<keyword evidence="1" id="KW-0378">Hydrolase</keyword>
<evidence type="ECO:0000259" key="2">
    <source>
        <dbReference type="PROSITE" id="PS50263"/>
    </source>
</evidence>
<dbReference type="GO" id="GO:0016811">
    <property type="term" value="F:hydrolase activity, acting on carbon-nitrogen (but not peptide) bonds, in linear amides"/>
    <property type="evidence" value="ECO:0007669"/>
    <property type="project" value="UniProtKB-ARBA"/>
</dbReference>
<dbReference type="Gene3D" id="3.60.110.10">
    <property type="entry name" value="Carbon-nitrogen hydrolase"/>
    <property type="match status" value="1"/>
</dbReference>